<dbReference type="AlphaFoldDB" id="A0A0D2C5X8"/>
<evidence type="ECO:0000256" key="1">
    <source>
        <dbReference type="ARBA" id="ARBA00001917"/>
    </source>
</evidence>
<dbReference type="SUPFAM" id="SSF50475">
    <property type="entry name" value="FMN-binding split barrel"/>
    <property type="match status" value="1"/>
</dbReference>
<dbReference type="GO" id="GO:0010181">
    <property type="term" value="F:FMN binding"/>
    <property type="evidence" value="ECO:0007669"/>
    <property type="project" value="InterPro"/>
</dbReference>
<reference evidence="5 6" key="1">
    <citation type="submission" date="2015-01" db="EMBL/GenBank/DDBJ databases">
        <title>The Genome Sequence of Exophiala spinifera CBS89968.</title>
        <authorList>
            <consortium name="The Broad Institute Genomics Platform"/>
            <person name="Cuomo C."/>
            <person name="de Hoog S."/>
            <person name="Gorbushina A."/>
            <person name="Stielow B."/>
            <person name="Teixiera M."/>
            <person name="Abouelleil A."/>
            <person name="Chapman S.B."/>
            <person name="Priest M."/>
            <person name="Young S.K."/>
            <person name="Wortman J."/>
            <person name="Nusbaum C."/>
            <person name="Birren B."/>
        </authorList>
    </citation>
    <scope>NUCLEOTIDE SEQUENCE [LARGE SCALE GENOMIC DNA]</scope>
    <source>
        <strain evidence="5 6">CBS 89968</strain>
    </source>
</reference>
<accession>A0A0D2C5X8</accession>
<dbReference type="InterPro" id="IPR012349">
    <property type="entry name" value="Split_barrel_FMN-bd"/>
</dbReference>
<proteinExistence type="inferred from homology"/>
<sequence length="261" mass="28422">MEHQEISPAILYWGTPVVLISSANDDGSANIAPMSSAFWLGHGAMIGLDASSRTTQNIARTRQCVLNLASDDMAAAVNALARTTGTDPVPAGKRTRGYRFVKDKFAVARLTPQPSRHVACPGIKECPVTMEAELVATHTMFGDGSAAAAEEALILAFEVRILRVTVHENLRMQGEGLCNRVDADRWKPMIMMFCELYGLKQGKLAHSNLADIDEEAYRPFADLSRKGKIEAVDVYVDVDADVKVVQEANSERAHELGADNH</sequence>
<dbReference type="STRING" id="91928.A0A0D2C5X8"/>
<evidence type="ECO:0000313" key="6">
    <source>
        <dbReference type="Proteomes" id="UP000053328"/>
    </source>
</evidence>
<feature type="domain" description="Flavin reductase like" evidence="4">
    <location>
        <begin position="10"/>
        <end position="164"/>
    </location>
</feature>
<name>A0A0D2C5X8_9EURO</name>
<dbReference type="Pfam" id="PF01613">
    <property type="entry name" value="Flavin_Reduct"/>
    <property type="match status" value="1"/>
</dbReference>
<dbReference type="Gene3D" id="2.30.110.10">
    <property type="entry name" value="Electron Transport, Fmn-binding Protein, Chain A"/>
    <property type="match status" value="1"/>
</dbReference>
<keyword evidence="2" id="KW-0285">Flavoprotein</keyword>
<evidence type="ECO:0000313" key="5">
    <source>
        <dbReference type="EMBL" id="KIW18949.1"/>
    </source>
</evidence>
<dbReference type="RefSeq" id="XP_016239165.1">
    <property type="nucleotide sequence ID" value="XM_016377595.1"/>
</dbReference>
<dbReference type="Proteomes" id="UP000053328">
    <property type="component" value="Unassembled WGS sequence"/>
</dbReference>
<protein>
    <recommendedName>
        <fullName evidence="4">Flavin reductase like domain-containing protein</fullName>
    </recommendedName>
</protein>
<dbReference type="OrthoDB" id="10250990at2759"/>
<evidence type="ECO:0000259" key="4">
    <source>
        <dbReference type="SMART" id="SM00903"/>
    </source>
</evidence>
<dbReference type="InterPro" id="IPR002563">
    <property type="entry name" value="Flavin_Rdtase-like_dom"/>
</dbReference>
<dbReference type="SMART" id="SM00903">
    <property type="entry name" value="Flavin_Reduct"/>
    <property type="match status" value="1"/>
</dbReference>
<comment type="similarity">
    <text evidence="3">Belongs to the flavoredoxin family.</text>
</comment>
<dbReference type="PANTHER" id="PTHR43567">
    <property type="entry name" value="FLAVOREDOXIN-RELATED-RELATED"/>
    <property type="match status" value="1"/>
</dbReference>
<organism evidence="5 6">
    <name type="scientific">Exophiala spinifera</name>
    <dbReference type="NCBI Taxonomy" id="91928"/>
    <lineage>
        <taxon>Eukaryota</taxon>
        <taxon>Fungi</taxon>
        <taxon>Dikarya</taxon>
        <taxon>Ascomycota</taxon>
        <taxon>Pezizomycotina</taxon>
        <taxon>Eurotiomycetes</taxon>
        <taxon>Chaetothyriomycetidae</taxon>
        <taxon>Chaetothyriales</taxon>
        <taxon>Herpotrichiellaceae</taxon>
        <taxon>Exophiala</taxon>
    </lineage>
</organism>
<evidence type="ECO:0000256" key="2">
    <source>
        <dbReference type="ARBA" id="ARBA00022630"/>
    </source>
</evidence>
<evidence type="ECO:0000256" key="3">
    <source>
        <dbReference type="ARBA" id="ARBA00038054"/>
    </source>
</evidence>
<comment type="cofactor">
    <cofactor evidence="1">
        <name>FMN</name>
        <dbReference type="ChEBI" id="CHEBI:58210"/>
    </cofactor>
</comment>
<dbReference type="EMBL" id="KN847493">
    <property type="protein sequence ID" value="KIW18949.1"/>
    <property type="molecule type" value="Genomic_DNA"/>
</dbReference>
<gene>
    <name evidence="5" type="ORF">PV08_03238</name>
</gene>
<dbReference type="VEuPathDB" id="FungiDB:PV08_03238"/>
<dbReference type="InterPro" id="IPR052174">
    <property type="entry name" value="Flavoredoxin"/>
</dbReference>
<keyword evidence="6" id="KW-1185">Reference proteome</keyword>
<dbReference type="HOGENOM" id="CLU_075333_0_0_1"/>
<dbReference type="PANTHER" id="PTHR43567:SF1">
    <property type="entry name" value="FLAVOREDOXIN"/>
    <property type="match status" value="1"/>
</dbReference>
<dbReference type="GeneID" id="27330321"/>